<dbReference type="Gene3D" id="3.30.1490.190">
    <property type="match status" value="1"/>
</dbReference>
<dbReference type="CDD" id="cd07153">
    <property type="entry name" value="Fur_like"/>
    <property type="match status" value="1"/>
</dbReference>
<keyword evidence="6" id="KW-0804">Transcription</keyword>
<accession>A0A5P9K5H0</accession>
<dbReference type="InterPro" id="IPR036390">
    <property type="entry name" value="WH_DNA-bd_sf"/>
</dbReference>
<dbReference type="PANTHER" id="PTHR33202">
    <property type="entry name" value="ZINC UPTAKE REGULATION PROTEIN"/>
    <property type="match status" value="1"/>
</dbReference>
<dbReference type="InterPro" id="IPR043135">
    <property type="entry name" value="Fur_C"/>
</dbReference>
<dbReference type="Pfam" id="PF01475">
    <property type="entry name" value="FUR"/>
    <property type="match status" value="1"/>
</dbReference>
<keyword evidence="9" id="KW-1185">Reference proteome</keyword>
<dbReference type="PANTHER" id="PTHR33202:SF6">
    <property type="entry name" value="ZINC UPTAKE REGULATION PROTEIN"/>
    <property type="match status" value="1"/>
</dbReference>
<evidence type="ECO:0000256" key="7">
    <source>
        <dbReference type="PIRSR" id="PIRSR602481-1"/>
    </source>
</evidence>
<dbReference type="InterPro" id="IPR002481">
    <property type="entry name" value="FUR"/>
</dbReference>
<keyword evidence="2" id="KW-0678">Repressor</keyword>
<evidence type="ECO:0000313" key="8">
    <source>
        <dbReference type="EMBL" id="QFU17774.1"/>
    </source>
</evidence>
<evidence type="ECO:0000256" key="4">
    <source>
        <dbReference type="ARBA" id="ARBA00023015"/>
    </source>
</evidence>
<keyword evidence="7" id="KW-0479">Metal-binding</keyword>
<evidence type="ECO:0000256" key="5">
    <source>
        <dbReference type="ARBA" id="ARBA00023125"/>
    </source>
</evidence>
<comment type="similarity">
    <text evidence="1">Belongs to the Fur family.</text>
</comment>
<proteinExistence type="inferred from homology"/>
<keyword evidence="4" id="KW-0805">Transcription regulation</keyword>
<dbReference type="RefSeq" id="WP_152587405.1">
    <property type="nucleotide sequence ID" value="NZ_CP045423.1"/>
</dbReference>
<dbReference type="KEGG" id="mico:GDR74_16980"/>
<dbReference type="GO" id="GO:0003700">
    <property type="term" value="F:DNA-binding transcription factor activity"/>
    <property type="evidence" value="ECO:0007669"/>
    <property type="project" value="InterPro"/>
</dbReference>
<protein>
    <submittedName>
        <fullName evidence="8">Transcriptional repressor</fullName>
    </submittedName>
</protein>
<dbReference type="GO" id="GO:1900376">
    <property type="term" value="P:regulation of secondary metabolite biosynthetic process"/>
    <property type="evidence" value="ECO:0007669"/>
    <property type="project" value="TreeGrafter"/>
</dbReference>
<dbReference type="SUPFAM" id="SSF46785">
    <property type="entry name" value="Winged helix' DNA-binding domain"/>
    <property type="match status" value="1"/>
</dbReference>
<dbReference type="EMBL" id="CP045423">
    <property type="protein sequence ID" value="QFU17774.1"/>
    <property type="molecule type" value="Genomic_DNA"/>
</dbReference>
<dbReference type="GO" id="GO:0005829">
    <property type="term" value="C:cytosol"/>
    <property type="evidence" value="ECO:0007669"/>
    <property type="project" value="TreeGrafter"/>
</dbReference>
<evidence type="ECO:0000256" key="3">
    <source>
        <dbReference type="ARBA" id="ARBA00022833"/>
    </source>
</evidence>
<dbReference type="Proteomes" id="UP000325614">
    <property type="component" value="Chromosome"/>
</dbReference>
<dbReference type="Gene3D" id="1.10.10.10">
    <property type="entry name" value="Winged helix-like DNA-binding domain superfamily/Winged helix DNA-binding domain"/>
    <property type="match status" value="1"/>
</dbReference>
<keyword evidence="3 7" id="KW-0862">Zinc</keyword>
<dbReference type="GO" id="GO:0045892">
    <property type="term" value="P:negative regulation of DNA-templated transcription"/>
    <property type="evidence" value="ECO:0007669"/>
    <property type="project" value="TreeGrafter"/>
</dbReference>
<keyword evidence="5" id="KW-0238">DNA-binding</keyword>
<name>A0A5P9K5H0_9HYPH</name>
<sequence length="174" mass="18853">MTVTRTALSFLPVRDEPSRNAPCAHAERQAERAAAALEKAEEVCRARQVRLTPIRRRVLEVLYATHKPLGAYEIAERVAPAGRSMAPITVYRALDFLMENGLAHKLASQNAFVGSFHAREAAGITAFLICEDCGGVDEAGTPDLDGAVASLLDREGFAPRAKLVEIVGRCAHCR</sequence>
<feature type="binding site" evidence="7">
    <location>
        <position position="133"/>
    </location>
    <ligand>
        <name>Zn(2+)</name>
        <dbReference type="ChEBI" id="CHEBI:29105"/>
    </ligand>
</feature>
<organism evidence="8 9">
    <name type="scientific">Microvirga thermotolerans</name>
    <dbReference type="NCBI Taxonomy" id="2651334"/>
    <lineage>
        <taxon>Bacteria</taxon>
        <taxon>Pseudomonadati</taxon>
        <taxon>Pseudomonadota</taxon>
        <taxon>Alphaproteobacteria</taxon>
        <taxon>Hyphomicrobiales</taxon>
        <taxon>Methylobacteriaceae</taxon>
        <taxon>Microvirga</taxon>
    </lineage>
</organism>
<evidence type="ECO:0000256" key="6">
    <source>
        <dbReference type="ARBA" id="ARBA00023163"/>
    </source>
</evidence>
<evidence type="ECO:0000256" key="2">
    <source>
        <dbReference type="ARBA" id="ARBA00022491"/>
    </source>
</evidence>
<dbReference type="GO" id="GO:0000976">
    <property type="term" value="F:transcription cis-regulatory region binding"/>
    <property type="evidence" value="ECO:0007669"/>
    <property type="project" value="TreeGrafter"/>
</dbReference>
<dbReference type="AlphaFoldDB" id="A0A5P9K5H0"/>
<evidence type="ECO:0000256" key="1">
    <source>
        <dbReference type="ARBA" id="ARBA00007957"/>
    </source>
</evidence>
<feature type="binding site" evidence="7">
    <location>
        <position position="173"/>
    </location>
    <ligand>
        <name>Zn(2+)</name>
        <dbReference type="ChEBI" id="CHEBI:29105"/>
    </ligand>
</feature>
<dbReference type="InterPro" id="IPR036388">
    <property type="entry name" value="WH-like_DNA-bd_sf"/>
</dbReference>
<comment type="cofactor">
    <cofactor evidence="7">
        <name>Zn(2+)</name>
        <dbReference type="ChEBI" id="CHEBI:29105"/>
    </cofactor>
    <text evidence="7">Binds 1 zinc ion per subunit.</text>
</comment>
<reference evidence="8 9" key="1">
    <citation type="submission" date="2019-10" db="EMBL/GenBank/DDBJ databases">
        <title>Isolation, Identification of Microvirga thermotolerans HR1, a novel thermophilic bacterium and Comparative Genomics of the genus Microvirga.</title>
        <authorList>
            <person name="Li J."/>
            <person name="Zhang W."/>
            <person name="Lin M."/>
            <person name="Wang J."/>
        </authorList>
    </citation>
    <scope>NUCLEOTIDE SEQUENCE [LARGE SCALE GENOMIC DNA]</scope>
    <source>
        <strain evidence="8 9">HR1</strain>
    </source>
</reference>
<feature type="binding site" evidence="7">
    <location>
        <position position="130"/>
    </location>
    <ligand>
        <name>Zn(2+)</name>
        <dbReference type="ChEBI" id="CHEBI:29105"/>
    </ligand>
</feature>
<evidence type="ECO:0000313" key="9">
    <source>
        <dbReference type="Proteomes" id="UP000325614"/>
    </source>
</evidence>
<dbReference type="GO" id="GO:0008270">
    <property type="term" value="F:zinc ion binding"/>
    <property type="evidence" value="ECO:0007669"/>
    <property type="project" value="TreeGrafter"/>
</dbReference>
<feature type="binding site" evidence="7">
    <location>
        <position position="170"/>
    </location>
    <ligand>
        <name>Zn(2+)</name>
        <dbReference type="ChEBI" id="CHEBI:29105"/>
    </ligand>
</feature>
<gene>
    <name evidence="8" type="ORF">GDR74_16980</name>
</gene>